<evidence type="ECO:0000313" key="6">
    <source>
        <dbReference type="Proteomes" id="UP000512286"/>
    </source>
</evidence>
<dbReference type="RefSeq" id="WP_181603111.1">
    <property type="nucleotide sequence ID" value="NZ_CP059378.1"/>
</dbReference>
<proteinExistence type="inferred from homology"/>
<organism evidence="5 6">
    <name type="scientific">Clostridium intestinale</name>
    <dbReference type="NCBI Taxonomy" id="36845"/>
    <lineage>
        <taxon>Bacteria</taxon>
        <taxon>Bacillati</taxon>
        <taxon>Bacillota</taxon>
        <taxon>Clostridia</taxon>
        <taxon>Eubacteriales</taxon>
        <taxon>Clostridiaceae</taxon>
        <taxon>Clostridium</taxon>
    </lineage>
</organism>
<dbReference type="PROSITE" id="PS51186">
    <property type="entry name" value="GNAT"/>
    <property type="match status" value="1"/>
</dbReference>
<protein>
    <submittedName>
        <fullName evidence="5">GNAT family N-acetyltransferase</fullName>
    </submittedName>
</protein>
<dbReference type="InterPro" id="IPR000182">
    <property type="entry name" value="GNAT_dom"/>
</dbReference>
<dbReference type="InterPro" id="IPR051531">
    <property type="entry name" value="N-acetyltransferase"/>
</dbReference>
<keyword evidence="2" id="KW-0012">Acyltransferase</keyword>
<evidence type="ECO:0000256" key="3">
    <source>
        <dbReference type="ARBA" id="ARBA00038502"/>
    </source>
</evidence>
<dbReference type="KEGG" id="cint:HZF06_08125"/>
<dbReference type="GO" id="GO:0016747">
    <property type="term" value="F:acyltransferase activity, transferring groups other than amino-acyl groups"/>
    <property type="evidence" value="ECO:0007669"/>
    <property type="project" value="InterPro"/>
</dbReference>
<accession>A0A7D7A5Z9</accession>
<feature type="domain" description="N-acetyltransferase" evidence="4">
    <location>
        <begin position="16"/>
        <end position="189"/>
    </location>
</feature>
<dbReference type="AlphaFoldDB" id="A0A7D7A5Z9"/>
<evidence type="ECO:0000256" key="2">
    <source>
        <dbReference type="ARBA" id="ARBA00023315"/>
    </source>
</evidence>
<comment type="similarity">
    <text evidence="3">Belongs to the acetyltransferase family. RimJ subfamily.</text>
</comment>
<keyword evidence="1 5" id="KW-0808">Transferase</keyword>
<dbReference type="Gene3D" id="3.40.630.30">
    <property type="match status" value="1"/>
</dbReference>
<evidence type="ECO:0000259" key="4">
    <source>
        <dbReference type="PROSITE" id="PS51186"/>
    </source>
</evidence>
<dbReference type="EMBL" id="CP059378">
    <property type="protein sequence ID" value="QLY81540.1"/>
    <property type="molecule type" value="Genomic_DNA"/>
</dbReference>
<dbReference type="SUPFAM" id="SSF55729">
    <property type="entry name" value="Acyl-CoA N-acyltransferases (Nat)"/>
    <property type="match status" value="1"/>
</dbReference>
<dbReference type="PANTHER" id="PTHR43792:SF8">
    <property type="entry name" value="[RIBOSOMAL PROTEIN US5]-ALANINE N-ACETYLTRANSFERASE"/>
    <property type="match status" value="1"/>
</dbReference>
<gene>
    <name evidence="5" type="ORF">HZF06_08125</name>
</gene>
<evidence type="ECO:0000313" key="5">
    <source>
        <dbReference type="EMBL" id="QLY81540.1"/>
    </source>
</evidence>
<evidence type="ECO:0000256" key="1">
    <source>
        <dbReference type="ARBA" id="ARBA00022679"/>
    </source>
</evidence>
<name>A0A7D7A5Z9_9CLOT</name>
<dbReference type="InterPro" id="IPR016181">
    <property type="entry name" value="Acyl_CoA_acyltransferase"/>
</dbReference>
<dbReference type="Pfam" id="PF13302">
    <property type="entry name" value="Acetyltransf_3"/>
    <property type="match status" value="1"/>
</dbReference>
<reference evidence="5 6" key="1">
    <citation type="submission" date="2020-07" db="EMBL/GenBank/DDBJ databases">
        <title>Electron transfer.</title>
        <authorList>
            <person name="Huang L."/>
            <person name="Liu X."/>
            <person name="Zhou S."/>
        </authorList>
    </citation>
    <scope>NUCLEOTIDE SEQUENCE [LARGE SCALE GENOMIC DNA]</scope>
    <source>
        <strain evidence="5 6">Lx1</strain>
    </source>
</reference>
<dbReference type="PANTHER" id="PTHR43792">
    <property type="entry name" value="GNAT FAMILY, PUTATIVE (AFU_ORTHOLOGUE AFUA_3G00765)-RELATED-RELATED"/>
    <property type="match status" value="1"/>
</dbReference>
<dbReference type="Proteomes" id="UP000512286">
    <property type="component" value="Chromosome"/>
</dbReference>
<sequence>MKEIEYRNILKESDRLVIRPTKEEDFEVIVSGLEGQGRQRSKFDDEEISLASKYTKDFCKTNVRNLINYANEDKAYMFRVFKKENNTYVGGVIIKTILRGNFQWAEIGYWLLNQHWGQGYGCEVIKAGIDIAFNELGFHRLEAHINLDNIASQKIAEKAGMKLECIREKFIYEDDKWTDNMVYVINNRKLN</sequence>